<evidence type="ECO:0000256" key="1">
    <source>
        <dbReference type="ARBA" id="ARBA00022636"/>
    </source>
</evidence>
<keyword evidence="1" id="KW-0973">c-di-GMP</keyword>
<dbReference type="EMBL" id="RQXV01000004">
    <property type="protein sequence ID" value="RRC99663.1"/>
    <property type="molecule type" value="Genomic_DNA"/>
</dbReference>
<dbReference type="Pfam" id="PF07238">
    <property type="entry name" value="PilZ"/>
    <property type="match status" value="1"/>
</dbReference>
<dbReference type="OrthoDB" id="6117360at2"/>
<evidence type="ECO:0000313" key="7">
    <source>
        <dbReference type="Proteomes" id="UP000267535"/>
    </source>
</evidence>
<sequence length="230" mass="25708">MAEDNENAVLKELPAIDQGTVIQVTDAGGGLKYISRFVGIDSQVVITRLPPVTQLKKSGMGTDELTFRDTFFSKRKLVMRMISNGRVFAFETDVVDVFLQGSKLLMSTYPKHIQSRMLRKEPRYPCAIPGDLTVGEQAYSGIMVNFSTGGGLFKITSQTEFEALQKAREEQQKLTLKLQLPFDDQPSEINVQLMSITTADQQLGFSFSDGKELIQRYIAALKLDSISDFF</sequence>
<evidence type="ECO:0000259" key="4">
    <source>
        <dbReference type="Pfam" id="PF07238"/>
    </source>
</evidence>
<evidence type="ECO:0000313" key="6">
    <source>
        <dbReference type="EMBL" id="RRC99663.1"/>
    </source>
</evidence>
<dbReference type="Gene3D" id="2.30.110.10">
    <property type="entry name" value="Electron Transport, Fmn-binding Protein, Chain A"/>
    <property type="match status" value="1"/>
</dbReference>
<evidence type="ECO:0000256" key="2">
    <source>
        <dbReference type="ARBA" id="ARBA00022741"/>
    </source>
</evidence>
<dbReference type="InterPro" id="IPR012349">
    <property type="entry name" value="Split_barrel_FMN-bd"/>
</dbReference>
<keyword evidence="3" id="KW-0975">Bacterial flagellum</keyword>
<keyword evidence="2" id="KW-0547">Nucleotide-binding</keyword>
<dbReference type="Gene3D" id="2.40.10.220">
    <property type="entry name" value="predicted glycosyltransferase like domains"/>
    <property type="match status" value="1"/>
</dbReference>
<keyword evidence="7" id="KW-1185">Reference proteome</keyword>
<evidence type="ECO:0000259" key="5">
    <source>
        <dbReference type="Pfam" id="PF12945"/>
    </source>
</evidence>
<organism evidence="6 7">
    <name type="scientific">Amphritea balenae</name>
    <dbReference type="NCBI Taxonomy" id="452629"/>
    <lineage>
        <taxon>Bacteria</taxon>
        <taxon>Pseudomonadati</taxon>
        <taxon>Pseudomonadota</taxon>
        <taxon>Gammaproteobacteria</taxon>
        <taxon>Oceanospirillales</taxon>
        <taxon>Oceanospirillaceae</taxon>
        <taxon>Amphritea</taxon>
    </lineage>
</organism>
<accession>A0A3P1SR73</accession>
<feature type="domain" description="PilZ" evidence="4">
    <location>
        <begin position="119"/>
        <end position="219"/>
    </location>
</feature>
<dbReference type="RefSeq" id="WP_124925853.1">
    <property type="nucleotide sequence ID" value="NZ_BMOH01000006.1"/>
</dbReference>
<dbReference type="SUPFAM" id="SSF141371">
    <property type="entry name" value="PilZ domain-like"/>
    <property type="match status" value="2"/>
</dbReference>
<protein>
    <submittedName>
        <fullName evidence="6">PilZ domain-containing protein</fullName>
    </submittedName>
</protein>
<proteinExistence type="predicted"/>
<dbReference type="InterPro" id="IPR009875">
    <property type="entry name" value="PilZ_domain"/>
</dbReference>
<comment type="caution">
    <text evidence="6">The sequence shown here is derived from an EMBL/GenBank/DDBJ whole genome shotgun (WGS) entry which is preliminary data.</text>
</comment>
<dbReference type="Proteomes" id="UP000267535">
    <property type="component" value="Unassembled WGS sequence"/>
</dbReference>
<feature type="domain" description="Type III secretion system flagellar brake protein YcgR PilZN" evidence="5">
    <location>
        <begin position="21"/>
        <end position="110"/>
    </location>
</feature>
<dbReference type="InterPro" id="IPR009926">
    <property type="entry name" value="T3SS_YcgR_PilZN"/>
</dbReference>
<dbReference type="AlphaFoldDB" id="A0A3P1SR73"/>
<evidence type="ECO:0000256" key="3">
    <source>
        <dbReference type="ARBA" id="ARBA00023143"/>
    </source>
</evidence>
<reference evidence="6 7" key="1">
    <citation type="submission" date="2018-11" db="EMBL/GenBank/DDBJ databases">
        <title>The draft genome sequence of Amphritea balenae JAMM 1525T.</title>
        <authorList>
            <person name="Fang Z."/>
            <person name="Zhang Y."/>
            <person name="Han X."/>
        </authorList>
    </citation>
    <scope>NUCLEOTIDE SEQUENCE [LARGE SCALE GENOMIC DNA]</scope>
    <source>
        <strain evidence="6 7">JAMM 1525</strain>
    </source>
</reference>
<gene>
    <name evidence="6" type="ORF">EHS89_09195</name>
</gene>
<dbReference type="Pfam" id="PF12945">
    <property type="entry name" value="PilZNR"/>
    <property type="match status" value="1"/>
</dbReference>
<name>A0A3P1SR73_9GAMM</name>
<dbReference type="GO" id="GO:0035438">
    <property type="term" value="F:cyclic-di-GMP binding"/>
    <property type="evidence" value="ECO:0007669"/>
    <property type="project" value="InterPro"/>
</dbReference>